<dbReference type="InterPro" id="IPR002816">
    <property type="entry name" value="TraB/PrgY/GumN_fam"/>
</dbReference>
<comment type="caution">
    <text evidence="1">The sequence shown here is derived from an EMBL/GenBank/DDBJ whole genome shotgun (WGS) entry which is preliminary data.</text>
</comment>
<organism evidence="1 2">
    <name type="scientific">Sphingomonas cynarae</name>
    <dbReference type="NCBI Taxonomy" id="930197"/>
    <lineage>
        <taxon>Bacteria</taxon>
        <taxon>Pseudomonadati</taxon>
        <taxon>Pseudomonadota</taxon>
        <taxon>Alphaproteobacteria</taxon>
        <taxon>Sphingomonadales</taxon>
        <taxon>Sphingomonadaceae</taxon>
        <taxon>Sphingomonas</taxon>
    </lineage>
</organism>
<dbReference type="EMBL" id="BAABBF010000008">
    <property type="protein sequence ID" value="GAA3720382.1"/>
    <property type="molecule type" value="Genomic_DNA"/>
</dbReference>
<sequence>MFVPVMQSAAQTPSAALSNPTAEDIVVVAQRSGIPVWRVTGPRTTVVLVGSIGRVAPGTRWDPVSLDAALAKADRVMFPEKMDISLGLFSFIGVVGKWRKQASLPDGQTLQAMTTPAQWARLVALRDRGILKPGFERKHPYHLAMTLNGLTRDRRKLDPGADAYVRRFLGKNKAKQVALEQGNLKDVTAEFFGSASRTHVACLMDAVTLVETGAAGIQARASARDARSAAWAARRIPDALAARADNGQRSCWPRGSRLEQARDASLGPKIHSLMNSPQVTLAVMSLDTLAEPGGVLDDLVAAGFDVRGPRWKRQDATP</sequence>
<dbReference type="Proteomes" id="UP001500523">
    <property type="component" value="Unassembled WGS sequence"/>
</dbReference>
<reference evidence="2" key="1">
    <citation type="journal article" date="2019" name="Int. J. Syst. Evol. Microbiol.">
        <title>The Global Catalogue of Microorganisms (GCM) 10K type strain sequencing project: providing services to taxonomists for standard genome sequencing and annotation.</title>
        <authorList>
            <consortium name="The Broad Institute Genomics Platform"/>
            <consortium name="The Broad Institute Genome Sequencing Center for Infectious Disease"/>
            <person name="Wu L."/>
            <person name="Ma J."/>
        </authorList>
    </citation>
    <scope>NUCLEOTIDE SEQUENCE [LARGE SCALE GENOMIC DNA]</scope>
    <source>
        <strain evidence="2">JCM 17498</strain>
    </source>
</reference>
<protein>
    <recommendedName>
        <fullName evidence="3">TraB/GumN family protein</fullName>
    </recommendedName>
</protein>
<keyword evidence="2" id="KW-1185">Reference proteome</keyword>
<accession>A0ABP7ELM7</accession>
<name>A0ABP7ELM7_9SPHN</name>
<evidence type="ECO:0000313" key="2">
    <source>
        <dbReference type="Proteomes" id="UP001500523"/>
    </source>
</evidence>
<proteinExistence type="predicted"/>
<evidence type="ECO:0000313" key="1">
    <source>
        <dbReference type="EMBL" id="GAA3720382.1"/>
    </source>
</evidence>
<gene>
    <name evidence="1" type="ORF">GCM10022268_30810</name>
</gene>
<dbReference type="Pfam" id="PF01963">
    <property type="entry name" value="TraB_PrgY_gumN"/>
    <property type="match status" value="1"/>
</dbReference>
<evidence type="ECO:0008006" key="3">
    <source>
        <dbReference type="Google" id="ProtNLM"/>
    </source>
</evidence>